<evidence type="ECO:0000256" key="1">
    <source>
        <dbReference type="SAM" id="MobiDB-lite"/>
    </source>
</evidence>
<dbReference type="Proteomes" id="UP001648503">
    <property type="component" value="Unassembled WGS sequence"/>
</dbReference>
<dbReference type="EMBL" id="JAFCIX010000227">
    <property type="protein sequence ID" value="KAH6596472.1"/>
    <property type="molecule type" value="Genomic_DNA"/>
</dbReference>
<feature type="compositionally biased region" description="Basic and acidic residues" evidence="1">
    <location>
        <begin position="198"/>
        <end position="209"/>
    </location>
</feature>
<dbReference type="PANTHER" id="PTHR34117">
    <property type="entry name" value="STYLE CELL-CYCLE INHIBITOR 1"/>
    <property type="match status" value="1"/>
</dbReference>
<proteinExistence type="predicted"/>
<organism evidence="2 3">
    <name type="scientific">Batrachochytrium salamandrivorans</name>
    <dbReference type="NCBI Taxonomy" id="1357716"/>
    <lineage>
        <taxon>Eukaryota</taxon>
        <taxon>Fungi</taxon>
        <taxon>Fungi incertae sedis</taxon>
        <taxon>Chytridiomycota</taxon>
        <taxon>Chytridiomycota incertae sedis</taxon>
        <taxon>Chytridiomycetes</taxon>
        <taxon>Rhizophydiales</taxon>
        <taxon>Rhizophydiales incertae sedis</taxon>
        <taxon>Batrachochytrium</taxon>
    </lineage>
</organism>
<comment type="caution">
    <text evidence="2">The sequence shown here is derived from an EMBL/GenBank/DDBJ whole genome shotgun (WGS) entry which is preliminary data.</text>
</comment>
<evidence type="ECO:0000313" key="2">
    <source>
        <dbReference type="EMBL" id="KAH6596472.1"/>
    </source>
</evidence>
<protein>
    <submittedName>
        <fullName evidence="2">Uncharacterized protein</fullName>
    </submittedName>
</protein>
<feature type="compositionally biased region" description="Basic and acidic residues" evidence="1">
    <location>
        <begin position="159"/>
        <end position="172"/>
    </location>
</feature>
<feature type="compositionally biased region" description="Basic and acidic residues" evidence="1">
    <location>
        <begin position="251"/>
        <end position="266"/>
    </location>
</feature>
<dbReference type="PANTHER" id="PTHR34117:SF1">
    <property type="entry name" value="STYLE CELL-CYCLE INHIBITOR 1"/>
    <property type="match status" value="1"/>
</dbReference>
<reference evidence="2 3" key="1">
    <citation type="submission" date="2021-02" db="EMBL/GenBank/DDBJ databases">
        <title>Variation within the Batrachochytrium salamandrivorans European outbreak.</title>
        <authorList>
            <person name="Kelly M."/>
            <person name="Pasmans F."/>
            <person name="Shea T.P."/>
            <person name="Munoz J.F."/>
            <person name="Carranza S."/>
            <person name="Cuomo C.A."/>
            <person name="Martel A."/>
        </authorList>
    </citation>
    <scope>NUCLEOTIDE SEQUENCE [LARGE SCALE GENOMIC DNA]</scope>
    <source>
        <strain evidence="2 3">AMFP18/2</strain>
    </source>
</reference>
<name>A0ABQ8FDN7_9FUNG</name>
<dbReference type="InterPro" id="IPR044688">
    <property type="entry name" value="SCI-1-like"/>
</dbReference>
<feature type="region of interest" description="Disordered" evidence="1">
    <location>
        <begin position="111"/>
        <end position="269"/>
    </location>
</feature>
<feature type="compositionally biased region" description="Basic and acidic residues" evidence="1">
    <location>
        <begin position="181"/>
        <end position="190"/>
    </location>
</feature>
<feature type="region of interest" description="Disordered" evidence="1">
    <location>
        <begin position="1"/>
        <end position="21"/>
    </location>
</feature>
<sequence>MSRHSKITSKTIDKTKSLSNVPPPISEEHYFEKAAEFQTWLSERGHCFHDLSKTEASNQFQKFVKRWNKGKLDARFYKGIQTSEVLAAARTTFKWKIKNVDETETELVRDSVESMTSSKTGFNFPLRKEQSMGPPKGPLTNMYSRGQSTSSGYTTGTDSGDRRNDHVSRSSHPDTGPQLKKRGDREHYRNQETLLDEIAPKETGREAMLQKRYTRNAYHKQERDLDPEIPDDVLMGGGSDFRAAVASQSKTGDRREQKRETLRQEKSALLAGKVEAHRAKEDATIAMFREMAKNNMLQ</sequence>
<gene>
    <name evidence="2" type="ORF">BASA50_005176</name>
</gene>
<evidence type="ECO:0000313" key="3">
    <source>
        <dbReference type="Proteomes" id="UP001648503"/>
    </source>
</evidence>
<feature type="compositionally biased region" description="Low complexity" evidence="1">
    <location>
        <begin position="143"/>
        <end position="158"/>
    </location>
</feature>
<accession>A0ABQ8FDN7</accession>
<keyword evidence="3" id="KW-1185">Reference proteome</keyword>